<proteinExistence type="inferred from homology"/>
<dbReference type="InterPro" id="IPR010487">
    <property type="entry name" value="NGRN/Rrg9"/>
</dbReference>
<keyword evidence="8" id="KW-1185">Reference proteome</keyword>
<evidence type="ECO:0000313" key="8">
    <source>
        <dbReference type="Proteomes" id="UP000799441"/>
    </source>
</evidence>
<evidence type="ECO:0000256" key="2">
    <source>
        <dbReference type="ARBA" id="ARBA00004173"/>
    </source>
</evidence>
<comment type="caution">
    <text evidence="7">The sequence shown here is derived from an EMBL/GenBank/DDBJ whole genome shotgun (WGS) entry which is preliminary data.</text>
</comment>
<feature type="compositionally biased region" description="Basic and acidic residues" evidence="6">
    <location>
        <begin position="398"/>
        <end position="417"/>
    </location>
</feature>
<dbReference type="OrthoDB" id="5578174at2759"/>
<feature type="region of interest" description="Disordered" evidence="6">
    <location>
        <begin position="367"/>
        <end position="417"/>
    </location>
</feature>
<reference evidence="7" key="1">
    <citation type="journal article" date="2020" name="Stud. Mycol.">
        <title>101 Dothideomycetes genomes: a test case for predicting lifestyles and emergence of pathogens.</title>
        <authorList>
            <person name="Haridas S."/>
            <person name="Albert R."/>
            <person name="Binder M."/>
            <person name="Bloem J."/>
            <person name="Labutti K."/>
            <person name="Salamov A."/>
            <person name="Andreopoulos B."/>
            <person name="Baker S."/>
            <person name="Barry K."/>
            <person name="Bills G."/>
            <person name="Bluhm B."/>
            <person name="Cannon C."/>
            <person name="Castanera R."/>
            <person name="Culley D."/>
            <person name="Daum C."/>
            <person name="Ezra D."/>
            <person name="Gonzalez J."/>
            <person name="Henrissat B."/>
            <person name="Kuo A."/>
            <person name="Liang C."/>
            <person name="Lipzen A."/>
            <person name="Lutzoni F."/>
            <person name="Magnuson J."/>
            <person name="Mondo S."/>
            <person name="Nolan M."/>
            <person name="Ohm R."/>
            <person name="Pangilinan J."/>
            <person name="Park H.-J."/>
            <person name="Ramirez L."/>
            <person name="Alfaro M."/>
            <person name="Sun H."/>
            <person name="Tritt A."/>
            <person name="Yoshinaga Y."/>
            <person name="Zwiers L.-H."/>
            <person name="Turgeon B."/>
            <person name="Goodwin S."/>
            <person name="Spatafora J."/>
            <person name="Crous P."/>
            <person name="Grigoriev I."/>
        </authorList>
    </citation>
    <scope>NUCLEOTIDE SEQUENCE</scope>
    <source>
        <strain evidence="7">CBS 116435</strain>
    </source>
</reference>
<accession>A0A9P4Q1Z7</accession>
<dbReference type="GO" id="GO:0005634">
    <property type="term" value="C:nucleus"/>
    <property type="evidence" value="ECO:0007669"/>
    <property type="project" value="TreeGrafter"/>
</dbReference>
<evidence type="ECO:0000256" key="1">
    <source>
        <dbReference type="ARBA" id="ARBA00003548"/>
    </source>
</evidence>
<evidence type="ECO:0000256" key="5">
    <source>
        <dbReference type="ARBA" id="ARBA00022946"/>
    </source>
</evidence>
<dbReference type="PANTHER" id="PTHR13475">
    <property type="entry name" value="NEUGRIN"/>
    <property type="match status" value="1"/>
</dbReference>
<dbReference type="Pfam" id="PF06413">
    <property type="entry name" value="Neugrin"/>
    <property type="match status" value="1"/>
</dbReference>
<dbReference type="PANTHER" id="PTHR13475:SF3">
    <property type="entry name" value="NEUGRIN"/>
    <property type="match status" value="1"/>
</dbReference>
<keyword evidence="5" id="KW-0809">Transit peptide</keyword>
<evidence type="ECO:0000256" key="6">
    <source>
        <dbReference type="SAM" id="MobiDB-lite"/>
    </source>
</evidence>
<gene>
    <name evidence="7" type="ORF">K431DRAFT_288132</name>
</gene>
<organism evidence="7 8">
    <name type="scientific">Polychaeton citri CBS 116435</name>
    <dbReference type="NCBI Taxonomy" id="1314669"/>
    <lineage>
        <taxon>Eukaryota</taxon>
        <taxon>Fungi</taxon>
        <taxon>Dikarya</taxon>
        <taxon>Ascomycota</taxon>
        <taxon>Pezizomycotina</taxon>
        <taxon>Dothideomycetes</taxon>
        <taxon>Dothideomycetidae</taxon>
        <taxon>Capnodiales</taxon>
        <taxon>Capnodiaceae</taxon>
        <taxon>Polychaeton</taxon>
    </lineage>
</organism>
<dbReference type="EMBL" id="MU003834">
    <property type="protein sequence ID" value="KAF2717893.1"/>
    <property type="molecule type" value="Genomic_DNA"/>
</dbReference>
<comment type="similarity">
    <text evidence="3">Belongs to the RRG9 family.</text>
</comment>
<dbReference type="GO" id="GO:0005739">
    <property type="term" value="C:mitochondrion"/>
    <property type="evidence" value="ECO:0007669"/>
    <property type="project" value="UniProtKB-SubCell"/>
</dbReference>
<evidence type="ECO:0000313" key="7">
    <source>
        <dbReference type="EMBL" id="KAF2717893.1"/>
    </source>
</evidence>
<comment type="function">
    <text evidence="1">Required for respiratory activity and maintenance and expression of the mitochondrial genome.</text>
</comment>
<feature type="region of interest" description="Disordered" evidence="6">
    <location>
        <begin position="115"/>
        <end position="165"/>
    </location>
</feature>
<dbReference type="AlphaFoldDB" id="A0A9P4Q1Z7"/>
<evidence type="ECO:0000256" key="4">
    <source>
        <dbReference type="ARBA" id="ARBA00013566"/>
    </source>
</evidence>
<name>A0A9P4Q1Z7_9PEZI</name>
<dbReference type="Proteomes" id="UP000799441">
    <property type="component" value="Unassembled WGS sequence"/>
</dbReference>
<sequence>MHRCACSSRALELFVQDFAGLSLRQQPAQRYFQRARGYPSQRTFGTNIRSRHLETTSSTGMPDHELLPFDFEAARAGKDTCIPAPAAEKNSGEEKLSDWHAELEILHSKERDIESDAWQRGSPEKLSKQEAPQVSTRDAESIALHASSPNTEPPVTASDTLDTTHESSTARLHFTVSADSQPLSVKTEPRLNRKARRMAAGIYKPSAQVTVENTEESEYEMVISKIRGMEGLMPHIPRPVQVRERKAVRIKEQSAHGTQAEPKHKREPWQVQKAANKEKFGATAWTPRKRLSPDTLEGIRALHASDPSTYPTEMLADHFKVTPEAIRRILKSKWQPSDFEREDRSLRWERRGVKKWGEMSELGVKPPRRWRELGVGSVKGQPEEKPTWKGGSHRPREKRVPMAEGDRHEDELADRIL</sequence>
<comment type="subcellular location">
    <subcellularLocation>
        <location evidence="2">Mitochondrion</location>
    </subcellularLocation>
</comment>
<protein>
    <recommendedName>
        <fullName evidence="4">Required for respiratory growth protein 9, mitochondrial</fullName>
    </recommendedName>
</protein>
<evidence type="ECO:0000256" key="3">
    <source>
        <dbReference type="ARBA" id="ARBA00010895"/>
    </source>
</evidence>